<protein>
    <recommendedName>
        <fullName evidence="4">Tetratricopeptide repeat protein</fullName>
    </recommendedName>
</protein>
<evidence type="ECO:0008006" key="4">
    <source>
        <dbReference type="Google" id="ProtNLM"/>
    </source>
</evidence>
<dbReference type="PROSITE" id="PS50005">
    <property type="entry name" value="TPR"/>
    <property type="match status" value="1"/>
</dbReference>
<dbReference type="AlphaFoldDB" id="A0A9D6ULX5"/>
<organism evidence="2 3">
    <name type="scientific">Candidatus Saganbacteria bacterium</name>
    <dbReference type="NCBI Taxonomy" id="2575572"/>
    <lineage>
        <taxon>Bacteria</taxon>
        <taxon>Bacillati</taxon>
        <taxon>Saganbacteria</taxon>
    </lineage>
</organism>
<name>A0A9D6ULX5_UNCSA</name>
<evidence type="ECO:0000256" key="1">
    <source>
        <dbReference type="PROSITE-ProRule" id="PRU00339"/>
    </source>
</evidence>
<dbReference type="Gene3D" id="1.25.40.10">
    <property type="entry name" value="Tetratricopeptide repeat domain"/>
    <property type="match status" value="1"/>
</dbReference>
<evidence type="ECO:0000313" key="2">
    <source>
        <dbReference type="EMBL" id="MBI5078614.1"/>
    </source>
</evidence>
<comment type="caution">
    <text evidence="2">The sequence shown here is derived from an EMBL/GenBank/DDBJ whole genome shotgun (WGS) entry which is preliminary data.</text>
</comment>
<dbReference type="InterPro" id="IPR011990">
    <property type="entry name" value="TPR-like_helical_dom_sf"/>
</dbReference>
<dbReference type="Proteomes" id="UP000808761">
    <property type="component" value="Unassembled WGS sequence"/>
</dbReference>
<feature type="repeat" description="TPR" evidence="1">
    <location>
        <begin position="146"/>
        <end position="179"/>
    </location>
</feature>
<proteinExistence type="predicted"/>
<sequence length="191" mass="21627">MSQKERGILYFFLALHRHDARARQAAENIFKKLNGPESRAYLGSIQTLKARDFAGGGALQAITNLTPLGFIRIGYVQSGAGMLDEAVKDNPDNFEIRLIRANTYLGLPSTFGRFKDGYKDMTLVLEWMEKGKIALPDEDEYFRDKPYVYYTAGEYFLRAGEADKAREMFLRSSALAPHSPYAAAARKRRLE</sequence>
<keyword evidence="1" id="KW-0802">TPR repeat</keyword>
<evidence type="ECO:0000313" key="3">
    <source>
        <dbReference type="Proteomes" id="UP000808761"/>
    </source>
</evidence>
<gene>
    <name evidence="2" type="ORF">HZB08_01140</name>
</gene>
<dbReference type="EMBL" id="JACRKR010000058">
    <property type="protein sequence ID" value="MBI5078614.1"/>
    <property type="molecule type" value="Genomic_DNA"/>
</dbReference>
<reference evidence="2" key="1">
    <citation type="submission" date="2020-07" db="EMBL/GenBank/DDBJ databases">
        <title>Huge and variable diversity of episymbiotic CPR bacteria and DPANN archaea in groundwater ecosystems.</title>
        <authorList>
            <person name="He C.Y."/>
            <person name="Keren R."/>
            <person name="Whittaker M."/>
            <person name="Farag I.F."/>
            <person name="Doudna J."/>
            <person name="Cate J.H.D."/>
            <person name="Banfield J.F."/>
        </authorList>
    </citation>
    <scope>NUCLEOTIDE SEQUENCE</scope>
    <source>
        <strain evidence="2">NC_groundwater_1860_Pr3_B-0.1um_51_7</strain>
    </source>
</reference>
<dbReference type="SUPFAM" id="SSF48452">
    <property type="entry name" value="TPR-like"/>
    <property type="match status" value="1"/>
</dbReference>
<accession>A0A9D6ULX5</accession>
<dbReference type="InterPro" id="IPR019734">
    <property type="entry name" value="TPR_rpt"/>
</dbReference>